<organism evidence="2 3">
    <name type="scientific">Subtercola boreus</name>
    <dbReference type="NCBI Taxonomy" id="120213"/>
    <lineage>
        <taxon>Bacteria</taxon>
        <taxon>Bacillati</taxon>
        <taxon>Actinomycetota</taxon>
        <taxon>Actinomycetes</taxon>
        <taxon>Micrococcales</taxon>
        <taxon>Microbacteriaceae</taxon>
        <taxon>Subtercola</taxon>
    </lineage>
</organism>
<dbReference type="GO" id="GO:0046464">
    <property type="term" value="P:acylglycerol catabolic process"/>
    <property type="evidence" value="ECO:0007669"/>
    <property type="project" value="TreeGrafter"/>
</dbReference>
<dbReference type="OrthoDB" id="27092at2"/>
<dbReference type="PANTHER" id="PTHR43798:SF33">
    <property type="entry name" value="HYDROLASE, PUTATIVE (AFU_ORTHOLOGUE AFUA_2G14860)-RELATED"/>
    <property type="match status" value="1"/>
</dbReference>
<evidence type="ECO:0000313" key="3">
    <source>
        <dbReference type="Proteomes" id="UP000256709"/>
    </source>
</evidence>
<comment type="caution">
    <text evidence="2">The sequence shown here is derived from an EMBL/GenBank/DDBJ whole genome shotgun (WGS) entry which is preliminary data.</text>
</comment>
<dbReference type="Proteomes" id="UP000256709">
    <property type="component" value="Unassembled WGS sequence"/>
</dbReference>
<dbReference type="PANTHER" id="PTHR43798">
    <property type="entry name" value="MONOACYLGLYCEROL LIPASE"/>
    <property type="match status" value="1"/>
</dbReference>
<feature type="domain" description="AB hydrolase-1" evidence="1">
    <location>
        <begin position="25"/>
        <end position="126"/>
    </location>
</feature>
<name>A0A3E0VCQ8_9MICO</name>
<dbReference type="SUPFAM" id="SSF53474">
    <property type="entry name" value="alpha/beta-Hydrolases"/>
    <property type="match status" value="1"/>
</dbReference>
<protein>
    <recommendedName>
        <fullName evidence="1">AB hydrolase-1 domain-containing protein</fullName>
    </recommendedName>
</protein>
<dbReference type="InterPro" id="IPR000073">
    <property type="entry name" value="AB_hydrolase_1"/>
</dbReference>
<dbReference type="GO" id="GO:0016020">
    <property type="term" value="C:membrane"/>
    <property type="evidence" value="ECO:0007669"/>
    <property type="project" value="TreeGrafter"/>
</dbReference>
<evidence type="ECO:0000313" key="2">
    <source>
        <dbReference type="EMBL" id="RFA07439.1"/>
    </source>
</evidence>
<gene>
    <name evidence="2" type="ORF">B7R21_14680</name>
</gene>
<accession>A0A3E0VCQ8</accession>
<sequence length="270" mass="28308">MMRRGYVDTSAGQVHVRTAGTGEEVVLLLHQTAASSAMFESFVEALGGSPLATYRFVALDTPGFGSSYTPAAPYSFGEWADVVLDVASAVDAREFHLLGHHTGAAIAIAVAAADPGRVLSLGMIGGLVLSQDEAARWHASVHGMTVDDEGSHLGIAWQQVAAIDGDPDAYPPGLALRQREVVDKLGAGERWHEAYLAVFGADLGSQLAATGCPAVLFSGTADVLHPYAGATLAARPGIRYHELAAGAYVLDQQPQLVAGTYLDFLKQVPR</sequence>
<dbReference type="Gene3D" id="3.40.50.1820">
    <property type="entry name" value="alpha/beta hydrolase"/>
    <property type="match status" value="1"/>
</dbReference>
<dbReference type="AlphaFoldDB" id="A0A3E0VCQ8"/>
<evidence type="ECO:0000259" key="1">
    <source>
        <dbReference type="Pfam" id="PF00561"/>
    </source>
</evidence>
<dbReference type="RefSeq" id="WP_116283981.1">
    <property type="nucleotide sequence ID" value="NZ_NBXA01000026.1"/>
</dbReference>
<dbReference type="PRINTS" id="PR00111">
    <property type="entry name" value="ABHYDROLASE"/>
</dbReference>
<dbReference type="InterPro" id="IPR029058">
    <property type="entry name" value="AB_hydrolase_fold"/>
</dbReference>
<dbReference type="GO" id="GO:0047372">
    <property type="term" value="F:monoacylglycerol lipase activity"/>
    <property type="evidence" value="ECO:0007669"/>
    <property type="project" value="TreeGrafter"/>
</dbReference>
<dbReference type="InterPro" id="IPR050266">
    <property type="entry name" value="AB_hydrolase_sf"/>
</dbReference>
<reference evidence="2 3" key="1">
    <citation type="submission" date="2017-04" db="EMBL/GenBank/DDBJ databases">
        <title>Comparative genome analysis of Subtercola boreus.</title>
        <authorList>
            <person name="Cho Y.-J."/>
            <person name="Cho A."/>
            <person name="Kim O.-S."/>
            <person name="Lee J.-I."/>
        </authorList>
    </citation>
    <scope>NUCLEOTIDE SEQUENCE [LARGE SCALE GENOMIC DNA]</scope>
    <source>
        <strain evidence="2 3">P27444</strain>
    </source>
</reference>
<dbReference type="EMBL" id="NBXA01000026">
    <property type="protein sequence ID" value="RFA07439.1"/>
    <property type="molecule type" value="Genomic_DNA"/>
</dbReference>
<proteinExistence type="predicted"/>
<dbReference type="Pfam" id="PF00561">
    <property type="entry name" value="Abhydrolase_1"/>
    <property type="match status" value="1"/>
</dbReference>